<evidence type="ECO:0000313" key="2">
    <source>
        <dbReference type="EMBL" id="EKF19910.1"/>
    </source>
</evidence>
<dbReference type="eggNOG" id="COG2852">
    <property type="taxonomic scope" value="Bacteria"/>
</dbReference>
<dbReference type="PANTHER" id="PTHR38590:SF1">
    <property type="entry name" value="BLL0828 PROTEIN"/>
    <property type="match status" value="1"/>
</dbReference>
<dbReference type="STRING" id="391937.NA2_06198"/>
<dbReference type="Proteomes" id="UP000006786">
    <property type="component" value="Unassembled WGS sequence"/>
</dbReference>
<dbReference type="Pfam" id="PF04480">
    <property type="entry name" value="DUF559"/>
    <property type="match status" value="1"/>
</dbReference>
<dbReference type="InterPro" id="IPR047216">
    <property type="entry name" value="Endonuclease_DUF559_bact"/>
</dbReference>
<protein>
    <recommendedName>
        <fullName evidence="1">DUF559 domain-containing protein</fullName>
    </recommendedName>
</protein>
<reference evidence="2 3" key="1">
    <citation type="journal article" date="2012" name="J. Bacteriol.">
        <title>Genome Sequence of Nitratireductor pacificus Type Strain pht-3B.</title>
        <authorList>
            <person name="Lai Q."/>
            <person name="Li G."/>
            <person name="Shao Z."/>
        </authorList>
    </citation>
    <scope>NUCLEOTIDE SEQUENCE [LARGE SCALE GENOMIC DNA]</scope>
    <source>
        <strain evidence="3">pht-3B</strain>
    </source>
</reference>
<dbReference type="EMBL" id="AMRM01000005">
    <property type="protein sequence ID" value="EKF19910.1"/>
    <property type="molecule type" value="Genomic_DNA"/>
</dbReference>
<dbReference type="InterPro" id="IPR007569">
    <property type="entry name" value="DUF559"/>
</dbReference>
<dbReference type="PATRIC" id="fig|391937.3.peg.1277"/>
<comment type="caution">
    <text evidence="2">The sequence shown here is derived from an EMBL/GenBank/DDBJ whole genome shotgun (WGS) entry which is preliminary data.</text>
</comment>
<dbReference type="PANTHER" id="PTHR38590">
    <property type="entry name" value="BLL0828 PROTEIN"/>
    <property type="match status" value="1"/>
</dbReference>
<feature type="domain" description="DUF559" evidence="1">
    <location>
        <begin position="1"/>
        <end position="67"/>
    </location>
</feature>
<dbReference type="SUPFAM" id="SSF52980">
    <property type="entry name" value="Restriction endonuclease-like"/>
    <property type="match status" value="1"/>
</dbReference>
<dbReference type="InterPro" id="IPR011335">
    <property type="entry name" value="Restrct_endonuc-II-like"/>
</dbReference>
<keyword evidence="3" id="KW-1185">Reference proteome</keyword>
<gene>
    <name evidence="2" type="ORF">NA2_06198</name>
</gene>
<evidence type="ECO:0000259" key="1">
    <source>
        <dbReference type="Pfam" id="PF04480"/>
    </source>
</evidence>
<organism evidence="2 3">
    <name type="scientific">Nitratireductor pacificus pht-3B</name>
    <dbReference type="NCBI Taxonomy" id="391937"/>
    <lineage>
        <taxon>Bacteria</taxon>
        <taxon>Pseudomonadati</taxon>
        <taxon>Pseudomonadota</taxon>
        <taxon>Alphaproteobacteria</taxon>
        <taxon>Hyphomicrobiales</taxon>
        <taxon>Phyllobacteriaceae</taxon>
        <taxon>Nitratireductor</taxon>
    </lineage>
</organism>
<dbReference type="Gene3D" id="3.40.960.10">
    <property type="entry name" value="VSR Endonuclease"/>
    <property type="match status" value="1"/>
</dbReference>
<accession>K2MGS8</accession>
<evidence type="ECO:0000313" key="3">
    <source>
        <dbReference type="Proteomes" id="UP000006786"/>
    </source>
</evidence>
<dbReference type="AlphaFoldDB" id="K2MGS8"/>
<name>K2MGS8_9HYPH</name>
<sequence length="76" mass="8667">MRADATRAENMLWQALRNRQLEGLKFRRQVPLDGYVADFICFQAHLIVEVDGAQHALSASDAKREAFTPLLQIPRT</sequence>
<proteinExistence type="predicted"/>
<dbReference type="CDD" id="cd01038">
    <property type="entry name" value="Endonuclease_DUF559"/>
    <property type="match status" value="1"/>
</dbReference>